<evidence type="ECO:0000313" key="2">
    <source>
        <dbReference type="EMBL" id="GAA4209066.1"/>
    </source>
</evidence>
<organism evidence="2 3">
    <name type="scientific">Streptosporangium oxazolinicum</name>
    <dbReference type="NCBI Taxonomy" id="909287"/>
    <lineage>
        <taxon>Bacteria</taxon>
        <taxon>Bacillati</taxon>
        <taxon>Actinomycetota</taxon>
        <taxon>Actinomycetes</taxon>
        <taxon>Streptosporangiales</taxon>
        <taxon>Streptosporangiaceae</taxon>
        <taxon>Streptosporangium</taxon>
    </lineage>
</organism>
<proteinExistence type="predicted"/>
<evidence type="ECO:0000313" key="3">
    <source>
        <dbReference type="Proteomes" id="UP001501251"/>
    </source>
</evidence>
<name>A0ABP8BL34_9ACTN</name>
<reference evidence="3" key="1">
    <citation type="journal article" date="2019" name="Int. J. Syst. Evol. Microbiol.">
        <title>The Global Catalogue of Microorganisms (GCM) 10K type strain sequencing project: providing services to taxonomists for standard genome sequencing and annotation.</title>
        <authorList>
            <consortium name="The Broad Institute Genomics Platform"/>
            <consortium name="The Broad Institute Genome Sequencing Center for Infectious Disease"/>
            <person name="Wu L."/>
            <person name="Ma J."/>
        </authorList>
    </citation>
    <scope>NUCLEOTIDE SEQUENCE [LARGE SCALE GENOMIC DNA]</scope>
    <source>
        <strain evidence="3">JCM 17388</strain>
    </source>
</reference>
<dbReference type="RefSeq" id="WP_344923078.1">
    <property type="nucleotide sequence ID" value="NZ_BAABAQ010000020.1"/>
</dbReference>
<sequence>MSGPTAPAGGGSMPPYEPGPDAELIDPTPPQGITLSVAPPGTPLSGTTAWKDIGYFLPDEVSFSNSWEAARPPAGLPDFRLLSELPDGQGEEPATAPRVWTSEPRTIHCDFKASPGADANLRALISPPRIILTIPLTALKNREHSSWGLYRWWLGRSHSDPFQITGFNPAVWENHVRSSWRLHLWWFRRTHPAARRVKTTYHRRRR</sequence>
<feature type="region of interest" description="Disordered" evidence="1">
    <location>
        <begin position="1"/>
        <end position="42"/>
    </location>
</feature>
<gene>
    <name evidence="2" type="ORF">GCM10022252_75030</name>
</gene>
<dbReference type="EMBL" id="BAABAQ010000020">
    <property type="protein sequence ID" value="GAA4209066.1"/>
    <property type="molecule type" value="Genomic_DNA"/>
</dbReference>
<accession>A0ABP8BL34</accession>
<evidence type="ECO:0000256" key="1">
    <source>
        <dbReference type="SAM" id="MobiDB-lite"/>
    </source>
</evidence>
<comment type="caution">
    <text evidence="2">The sequence shown here is derived from an EMBL/GenBank/DDBJ whole genome shotgun (WGS) entry which is preliminary data.</text>
</comment>
<protein>
    <submittedName>
        <fullName evidence="2">Uncharacterized protein</fullName>
    </submittedName>
</protein>
<keyword evidence="3" id="KW-1185">Reference proteome</keyword>
<dbReference type="Proteomes" id="UP001501251">
    <property type="component" value="Unassembled WGS sequence"/>
</dbReference>